<dbReference type="GO" id="GO:0003676">
    <property type="term" value="F:nucleic acid binding"/>
    <property type="evidence" value="ECO:0007669"/>
    <property type="project" value="InterPro"/>
</dbReference>
<dbReference type="PROSITE" id="PS50158">
    <property type="entry name" value="ZF_CCHC"/>
    <property type="match status" value="1"/>
</dbReference>
<reference evidence="9 10" key="1">
    <citation type="submission" date="2020-12" db="EMBL/GenBank/DDBJ databases">
        <title>Concerted genomic and epigenomic changes stabilize Arabidopsis allopolyploids.</title>
        <authorList>
            <person name="Chen Z."/>
        </authorList>
    </citation>
    <scope>NUCLEOTIDE SEQUENCE [LARGE SCALE GENOMIC DNA]</scope>
    <source>
        <strain evidence="9">Allo738</strain>
        <tissue evidence="9">Leaf</tissue>
    </source>
</reference>
<keyword evidence="10" id="KW-1185">Reference proteome</keyword>
<dbReference type="GO" id="GO:0016763">
    <property type="term" value="F:pentosyltransferase activity"/>
    <property type="evidence" value="ECO:0007669"/>
    <property type="project" value="UniProtKB-ARBA"/>
</dbReference>
<evidence type="ECO:0000256" key="5">
    <source>
        <dbReference type="PROSITE-ProRule" id="PRU00047"/>
    </source>
</evidence>
<comment type="caution">
    <text evidence="9">The sequence shown here is derived from an EMBL/GenBank/DDBJ whole genome shotgun (WGS) entry which is preliminary data.</text>
</comment>
<comment type="subcellular location">
    <subcellularLocation>
        <location evidence="1">Golgi apparatus membrane</location>
        <topology evidence="1">Single-pass type II membrane protein</topology>
    </subcellularLocation>
</comment>
<keyword evidence="7" id="KW-0812">Transmembrane</keyword>
<evidence type="ECO:0000313" key="9">
    <source>
        <dbReference type="EMBL" id="KAG7570069.1"/>
    </source>
</evidence>
<evidence type="ECO:0000256" key="3">
    <source>
        <dbReference type="ARBA" id="ARBA00022679"/>
    </source>
</evidence>
<evidence type="ECO:0000313" key="10">
    <source>
        <dbReference type="Proteomes" id="UP000694240"/>
    </source>
</evidence>
<dbReference type="InterPro" id="IPR049625">
    <property type="entry name" value="Glyco_transf_61_cat"/>
</dbReference>
<dbReference type="SMART" id="SM00343">
    <property type="entry name" value="ZnF_C2HC"/>
    <property type="match status" value="1"/>
</dbReference>
<keyword evidence="3" id="KW-0808">Transferase</keyword>
<organism evidence="9 10">
    <name type="scientific">Arabidopsis thaliana x Arabidopsis arenosa</name>
    <dbReference type="NCBI Taxonomy" id="1240361"/>
    <lineage>
        <taxon>Eukaryota</taxon>
        <taxon>Viridiplantae</taxon>
        <taxon>Streptophyta</taxon>
        <taxon>Embryophyta</taxon>
        <taxon>Tracheophyta</taxon>
        <taxon>Spermatophyta</taxon>
        <taxon>Magnoliopsida</taxon>
        <taxon>eudicotyledons</taxon>
        <taxon>Gunneridae</taxon>
        <taxon>Pentapetalae</taxon>
        <taxon>rosids</taxon>
        <taxon>malvids</taxon>
        <taxon>Brassicales</taxon>
        <taxon>Brassicaceae</taxon>
        <taxon>Camelineae</taxon>
        <taxon>Arabidopsis</taxon>
    </lineage>
</organism>
<dbReference type="Proteomes" id="UP000694240">
    <property type="component" value="Chromosome 9"/>
</dbReference>
<dbReference type="GO" id="GO:0000139">
    <property type="term" value="C:Golgi membrane"/>
    <property type="evidence" value="ECO:0007669"/>
    <property type="project" value="UniProtKB-SubCell"/>
</dbReference>
<keyword evidence="4" id="KW-0325">Glycoprotein</keyword>
<dbReference type="PANTHER" id="PTHR20961:SF141">
    <property type="entry name" value="GLYCOSYLTRANSFERASE"/>
    <property type="match status" value="1"/>
</dbReference>
<dbReference type="InterPro" id="IPR054722">
    <property type="entry name" value="PolX-like_BBD"/>
</dbReference>
<dbReference type="GO" id="GO:0008270">
    <property type="term" value="F:zinc ion binding"/>
    <property type="evidence" value="ECO:0007669"/>
    <property type="project" value="UniProtKB-KW"/>
</dbReference>
<feature type="transmembrane region" description="Helical" evidence="7">
    <location>
        <begin position="42"/>
        <end position="61"/>
    </location>
</feature>
<keyword evidence="5" id="KW-0862">Zinc</keyword>
<dbReference type="CDD" id="cd09272">
    <property type="entry name" value="RNase_HI_RT_Ty1"/>
    <property type="match status" value="1"/>
</dbReference>
<evidence type="ECO:0000256" key="7">
    <source>
        <dbReference type="SAM" id="Phobius"/>
    </source>
</evidence>
<dbReference type="InterPro" id="IPR001878">
    <property type="entry name" value="Znf_CCHC"/>
</dbReference>
<evidence type="ECO:0000256" key="1">
    <source>
        <dbReference type="ARBA" id="ARBA00004323"/>
    </source>
</evidence>
<feature type="compositionally biased region" description="Basic residues" evidence="6">
    <location>
        <begin position="406"/>
        <end position="422"/>
    </location>
</feature>
<protein>
    <submittedName>
        <fullName evidence="9">Glycosyltransferase 61</fullName>
    </submittedName>
</protein>
<feature type="region of interest" description="Disordered" evidence="6">
    <location>
        <begin position="396"/>
        <end position="422"/>
    </location>
</feature>
<dbReference type="EMBL" id="JAEFBK010000009">
    <property type="protein sequence ID" value="KAG7570069.1"/>
    <property type="molecule type" value="Genomic_DNA"/>
</dbReference>
<evidence type="ECO:0000256" key="4">
    <source>
        <dbReference type="ARBA" id="ARBA00023180"/>
    </source>
</evidence>
<dbReference type="Pfam" id="PF13961">
    <property type="entry name" value="DUF4219"/>
    <property type="match status" value="1"/>
</dbReference>
<gene>
    <name evidence="9" type="ORF">ISN45_Aa04g027100</name>
</gene>
<evidence type="ECO:0000256" key="6">
    <source>
        <dbReference type="SAM" id="MobiDB-lite"/>
    </source>
</evidence>
<keyword evidence="7" id="KW-1133">Transmembrane helix</keyword>
<dbReference type="Pfam" id="PF14223">
    <property type="entry name" value="Retrotran_gag_2"/>
    <property type="match status" value="1"/>
</dbReference>
<dbReference type="Pfam" id="PF22936">
    <property type="entry name" value="Pol_BBD"/>
    <property type="match status" value="1"/>
</dbReference>
<dbReference type="InterPro" id="IPR025314">
    <property type="entry name" value="DUF4219"/>
</dbReference>
<evidence type="ECO:0000256" key="2">
    <source>
        <dbReference type="ARBA" id="ARBA00022676"/>
    </source>
</evidence>
<keyword evidence="5" id="KW-0863">Zinc-finger</keyword>
<dbReference type="PANTHER" id="PTHR20961">
    <property type="entry name" value="GLYCOSYLTRANSFERASE"/>
    <property type="match status" value="1"/>
</dbReference>
<name>A0A8T2ACI6_9BRAS</name>
<dbReference type="Pfam" id="PF04577">
    <property type="entry name" value="Glyco_transf_61"/>
    <property type="match status" value="1"/>
</dbReference>
<feature type="domain" description="CCHC-type" evidence="8">
    <location>
        <begin position="432"/>
        <end position="447"/>
    </location>
</feature>
<dbReference type="Pfam" id="PF07727">
    <property type="entry name" value="RVT_2"/>
    <property type="match status" value="1"/>
</dbReference>
<accession>A0A8T2ACI6</accession>
<proteinExistence type="predicted"/>
<sequence>MVQYQRLIVHHGRKEDKFRVSSAEESGGGGCYSKRAKQKFRCLLFLSILSCCFVMSPYYLFGFSTLSLLDSFRREIEGLSSYEPFLTPLCSEISNGTICCDRTGLRSDICVMKGDIRTNSASSSVFLFTSSTKNNTKPEKIKPYTRKWETSVMDTVQELNLVGLLDPYENVKIIRYSRVMADDDALAVANTTGKDQIPSSIKCPMLTSTNYTVWAMKMRIALRAHKVWDVIATDVMDDDKNDIAIALLVQSIPEALVLQIGELDTAKKLWEAIKSKHLGADRVKEARLQTLMAEFDRLKMKDTETIDTFSEKLSEIASKSAALGENIESTKLVKKFLKSLPRKKYIHIVATLEQVLDLKNTTFEDIVGRLKTYEERIDDEEEVQEDQSKLMYTNTEPTYQGDYRNRGRGGRGFYRGRGRGRNGGRDLSQITCFRCDNKGHFASQCPDRLLKLQEAQENEAKDTQNADELMMHEVVYLNEKHCVPSSFETNINGEECWYLDNGASNHMTGDKRYFDQLDKTITGKVRFGDDSRIDIKGKGTIAFTDANGKSRVMTDVYFIPDLKSNIISLGQATESGCDIRMKGGYLTMLDQEGKLLVKAERSKNRLYKNEEQTNSDNGSEIEDEINKEGEHENIVPNNPSPPALRRTERQINKPRYLEDYVLMAEEEGEFLLLCLNDEPRSYYEAKEIKEWVHACEDEINSIEKLKTWNLVDLPIGAKPIGLKWVFKLKRNSDGSINKHKARLVAKGYVQQYGVDFEEVFAPVARLETIRLLIDVAASHGWEIHHLDVKTAFLHGELKETVFVSQPEGFEKKGYEEKVYKLNKALYGLRQAPRAWNNKLNHILCELKFKKCSKEPSVYRKEVKEHLLIIAVYVDDLFVTGTSLEIIKEFKKEMSSNFEMSDLGKLTYYLGIEVTQSNEGIVLNQNRYALKILEEAGMKNCNPVRTPMDPSFKASKSEHEKEVDATMYRKNIGCLRYLLHTRPDLSYCVGVLSRYMQSPRESHAIAMKQVLRYLKGTTTLGISFCRSKEVPKLIGYSDSSHNVDPDDGKSTMGHIFYLGKSPISWCSQKQSVVALSSCEAEFMAGTEAAKQAIWLQDLLSEISGTPSEKVTILIDNQSAIALTKNPVFHGRSKHIHRRYHFIRECVESGQIEVKHVPGEEQKADILTKALGRVKFSEMREFIGVLEGFGFEEFSKANKRAILKHCVLEILTNSRNLITKDSNNSSDRACDVNHDVPAVFFSTGGYTGNVYHEFNDGIIPLFITSQHYNKKVVFVIVEYHDWWEMKYGDIVSQLSDYPLVDFSGDARTHCFKEATVGLRIHDELTVNSSLVTGNRTIVDFRNVLDRGYSHRIQSLIQEETEANVTALDFKKKPKLVILSRNGSSRAILNENLLVELAEETGFNVEVLRPQKTTEMARIYRSLNTSDVMIGVHGAAMTHFLFLKPKTVFIQIIPLGTDWAAETYYGEPAKKLGLKYIGYKIAPKESSLYEEYGKDDPIIRDPDSLNDKGWEYTKKIYLQGQNVKLDLKRFRETLTHLKSEEPYLPTMAASR</sequence>
<evidence type="ECO:0000259" key="8">
    <source>
        <dbReference type="PROSITE" id="PS50158"/>
    </source>
</evidence>
<keyword evidence="5" id="KW-0479">Metal-binding</keyword>
<dbReference type="InterPro" id="IPR007657">
    <property type="entry name" value="Glycosyltransferase_61"/>
</dbReference>
<keyword evidence="7" id="KW-0472">Membrane</keyword>
<keyword evidence="2" id="KW-0328">Glycosyltransferase</keyword>
<dbReference type="InterPro" id="IPR013103">
    <property type="entry name" value="RVT_2"/>
</dbReference>